<comment type="similarity">
    <text evidence="3">Belongs to the AB hydrolase superfamily. MenH family.</text>
</comment>
<dbReference type="InterPro" id="IPR000073">
    <property type="entry name" value="AB_hydrolase_1"/>
</dbReference>
<dbReference type="Proteomes" id="UP001478862">
    <property type="component" value="Unassembled WGS sequence"/>
</dbReference>
<keyword evidence="6" id="KW-1185">Reference proteome</keyword>
<dbReference type="InterPro" id="IPR029058">
    <property type="entry name" value="AB_hydrolase_fold"/>
</dbReference>
<organism evidence="5 6">
    <name type="scientific">Lysinibacillus zambalensis</name>
    <dbReference type="NCBI Taxonomy" id="3160866"/>
    <lineage>
        <taxon>Bacteria</taxon>
        <taxon>Bacillati</taxon>
        <taxon>Bacillota</taxon>
        <taxon>Bacilli</taxon>
        <taxon>Bacillales</taxon>
        <taxon>Bacillaceae</taxon>
        <taxon>Lysinibacillus</taxon>
    </lineage>
</organism>
<dbReference type="PANTHER" id="PTHR42916:SF1">
    <property type="entry name" value="PROTEIN PHYLLO, CHLOROPLASTIC"/>
    <property type="match status" value="1"/>
</dbReference>
<dbReference type="PANTHER" id="PTHR42916">
    <property type="entry name" value="2-SUCCINYL-5-ENOLPYRUVYL-6-HYDROXY-3-CYCLOHEXENE-1-CARBOXYLATE SYNTHASE"/>
    <property type="match status" value="1"/>
</dbReference>
<feature type="domain" description="AB hydrolase-1" evidence="4">
    <location>
        <begin position="23"/>
        <end position="257"/>
    </location>
</feature>
<dbReference type="GO" id="GO:0070205">
    <property type="term" value="F:2-succinyl-6-hydroxy-2,4-cyclohexadiene-1-carboxylate synthase activity"/>
    <property type="evidence" value="ECO:0007669"/>
    <property type="project" value="UniProtKB-EC"/>
</dbReference>
<proteinExistence type="inferred from homology"/>
<sequence length="277" mass="31051">MAKLMIRGLETSVEIWNEEAEQTLVALHGFTGSTATWQNLAKALPNVRVIAIDLIGHSQTAIPQQISRFSMQEQIQDLEEVFSQLELKKITLLGYSMGGRVALSYAISYPERIEKLILESASPGLRTAKERSERCERDNALAEKIISNGLISFVNTWETIPLFESQKRLPHNVRKAIRFERLFQKEEGLAGSLRGIGTGSQPSNWIALEKLEFPVLLITGSLDEKFCKIALEMKALLKNAKHTTVNEAGHAIHVENPAEFATIVEEYLTSFNTNERS</sequence>
<dbReference type="PRINTS" id="PR00111">
    <property type="entry name" value="ABHYDROLASE"/>
</dbReference>
<comment type="pathway">
    <text evidence="3">Quinol/quinone metabolism; 1,4-dihydroxy-2-naphthoate biosynthesis; 1,4-dihydroxy-2-naphthoate from chorismate: step 3/7.</text>
</comment>
<comment type="function">
    <text evidence="3">Catalyzes a proton abstraction reaction that results in 2,5-elimination of pyruvate from 2-succinyl-5-enolpyruvyl-6-hydroxy-3-cyclohexene-1-carboxylate (SEPHCHC) and the formation of 2-succinyl-6-hydroxy-2,4-cyclohexadiene-1-carboxylate (SHCHC).</text>
</comment>
<name>A0ABV1MPH7_9BACI</name>
<dbReference type="EMBL" id="JBEGDG010000004">
    <property type="protein sequence ID" value="MEQ6354407.1"/>
    <property type="molecule type" value="Genomic_DNA"/>
</dbReference>
<keyword evidence="1 3" id="KW-0474">Menaquinone biosynthesis</keyword>
<comment type="caution">
    <text evidence="5">The sequence shown here is derived from an EMBL/GenBank/DDBJ whole genome shotgun (WGS) entry which is preliminary data.</text>
</comment>
<keyword evidence="2 3" id="KW-0456">Lyase</keyword>
<dbReference type="RefSeq" id="WP_349659115.1">
    <property type="nucleotide sequence ID" value="NZ_JBEGDG010000004.1"/>
</dbReference>
<dbReference type="SUPFAM" id="SSF53474">
    <property type="entry name" value="alpha/beta-Hydrolases"/>
    <property type="match status" value="1"/>
</dbReference>
<reference evidence="5 6" key="1">
    <citation type="submission" date="2024-06" db="EMBL/GenBank/DDBJ databases">
        <title>Lysinibacillus zambalefons sp. nov., a Novel Firmicute Isolated from the Poon Bato Zambales Hyperalkaline Spring.</title>
        <authorList>
            <person name="Aja J.A."/>
            <person name="Lazaro J.E.H."/>
            <person name="Llorin L.D."/>
            <person name="Lim K.R."/>
            <person name="Teodosio J."/>
            <person name="Dalisay D.S."/>
        </authorList>
    </citation>
    <scope>NUCLEOTIDE SEQUENCE [LARGE SCALE GENOMIC DNA]</scope>
    <source>
        <strain evidence="5 6">M3</strain>
    </source>
</reference>
<gene>
    <name evidence="3 5" type="primary">menH</name>
    <name evidence="5" type="ORF">ABNX05_07265</name>
</gene>
<evidence type="ECO:0000256" key="3">
    <source>
        <dbReference type="HAMAP-Rule" id="MF_01660"/>
    </source>
</evidence>
<evidence type="ECO:0000313" key="5">
    <source>
        <dbReference type="EMBL" id="MEQ6354407.1"/>
    </source>
</evidence>
<comment type="subunit">
    <text evidence="3">Monomer.</text>
</comment>
<dbReference type="EC" id="4.2.99.20" evidence="3"/>
<evidence type="ECO:0000259" key="4">
    <source>
        <dbReference type="Pfam" id="PF00561"/>
    </source>
</evidence>
<dbReference type="NCBIfam" id="TIGR03695">
    <property type="entry name" value="menH_SHCHC"/>
    <property type="match status" value="1"/>
</dbReference>
<accession>A0ABV1MPH7</accession>
<evidence type="ECO:0000256" key="2">
    <source>
        <dbReference type="ARBA" id="ARBA00023239"/>
    </source>
</evidence>
<dbReference type="HAMAP" id="MF_01660">
    <property type="entry name" value="MenH"/>
    <property type="match status" value="1"/>
</dbReference>
<comment type="catalytic activity">
    <reaction evidence="3">
        <text>5-enolpyruvoyl-6-hydroxy-2-succinyl-cyclohex-3-ene-1-carboxylate = (1R,6R)-6-hydroxy-2-succinyl-cyclohexa-2,4-diene-1-carboxylate + pyruvate</text>
        <dbReference type="Rhea" id="RHEA:25597"/>
        <dbReference type="ChEBI" id="CHEBI:15361"/>
        <dbReference type="ChEBI" id="CHEBI:58689"/>
        <dbReference type="ChEBI" id="CHEBI:58818"/>
        <dbReference type="EC" id="4.2.99.20"/>
    </reaction>
</comment>
<evidence type="ECO:0000256" key="1">
    <source>
        <dbReference type="ARBA" id="ARBA00022428"/>
    </source>
</evidence>
<comment type="pathway">
    <text evidence="3">Quinol/quinone metabolism; menaquinone biosynthesis.</text>
</comment>
<dbReference type="InterPro" id="IPR022485">
    <property type="entry name" value="SHCHC_synthase_MenH"/>
</dbReference>
<protein>
    <recommendedName>
        <fullName evidence="3">Putative 2-succinyl-6-hydroxy-2,4-cyclohexadiene-1-carboxylate synthase</fullName>
        <shortName evidence="3">SHCHC synthase</shortName>
        <ecNumber evidence="3">4.2.99.20</ecNumber>
    </recommendedName>
</protein>
<dbReference type="Gene3D" id="3.40.50.1820">
    <property type="entry name" value="alpha/beta hydrolase"/>
    <property type="match status" value="1"/>
</dbReference>
<dbReference type="Pfam" id="PF00561">
    <property type="entry name" value="Abhydrolase_1"/>
    <property type="match status" value="1"/>
</dbReference>
<evidence type="ECO:0000313" key="6">
    <source>
        <dbReference type="Proteomes" id="UP001478862"/>
    </source>
</evidence>